<sequence length="274" mass="30056">MTDTTLVRNPPTDRRRLLRHVLEMLAAMVAGMLLLDPLWTVAADRLGRSDVLARPGVGALVMAVDMAVGMTVWMRYRGHPWTGVAEMNAAMAVPLVLLVVPWWAGLIDADALTLGAHLLMVPAMVAVAWRRRDADVRHDAPAGRLGTLLRKRWPTLLAVLVTADLWFAPTVPDPWFLLVLPAGYLLIGAYRRQFADRRVLAAQLAHAVGWTALAAVAAHVADPLATVLVAAGWLAHAAWDGWHHRRDRVVPRGYAEWCIVFDIAVGVTVLLTLL</sequence>
<keyword evidence="1" id="KW-0812">Transmembrane</keyword>
<evidence type="ECO:0000313" key="2">
    <source>
        <dbReference type="EMBL" id="WDZ83042.1"/>
    </source>
</evidence>
<name>A0ABY7ZJI5_9ACTN</name>
<dbReference type="RefSeq" id="WP_275029434.1">
    <property type="nucleotide sequence ID" value="NZ_CP118615.1"/>
</dbReference>
<feature type="transmembrane region" description="Helical" evidence="1">
    <location>
        <begin position="51"/>
        <end position="73"/>
    </location>
</feature>
<keyword evidence="1" id="KW-0472">Membrane</keyword>
<organism evidence="2 3">
    <name type="scientific">Micromonospora cathayae</name>
    <dbReference type="NCBI Taxonomy" id="3028804"/>
    <lineage>
        <taxon>Bacteria</taxon>
        <taxon>Bacillati</taxon>
        <taxon>Actinomycetota</taxon>
        <taxon>Actinomycetes</taxon>
        <taxon>Micromonosporales</taxon>
        <taxon>Micromonosporaceae</taxon>
        <taxon>Micromonospora</taxon>
    </lineage>
</organism>
<evidence type="ECO:0000256" key="1">
    <source>
        <dbReference type="SAM" id="Phobius"/>
    </source>
</evidence>
<feature type="transmembrane region" description="Helical" evidence="1">
    <location>
        <begin position="21"/>
        <end position="39"/>
    </location>
</feature>
<keyword evidence="3" id="KW-1185">Reference proteome</keyword>
<feature type="transmembrane region" description="Helical" evidence="1">
    <location>
        <begin position="254"/>
        <end position="273"/>
    </location>
</feature>
<feature type="transmembrane region" description="Helical" evidence="1">
    <location>
        <begin position="85"/>
        <end position="105"/>
    </location>
</feature>
<accession>A0ABY7ZJI5</accession>
<feature type="transmembrane region" description="Helical" evidence="1">
    <location>
        <begin position="111"/>
        <end position="129"/>
    </location>
</feature>
<gene>
    <name evidence="2" type="ORF">PVK37_21560</name>
</gene>
<keyword evidence="1" id="KW-1133">Transmembrane helix</keyword>
<reference evidence="2 3" key="1">
    <citation type="submission" date="2023-02" db="EMBL/GenBank/DDBJ databases">
        <authorList>
            <person name="Mo P."/>
        </authorList>
    </citation>
    <scope>NUCLEOTIDE SEQUENCE [LARGE SCALE GENOMIC DNA]</scope>
    <source>
        <strain evidence="2 3">HUAS 3</strain>
    </source>
</reference>
<proteinExistence type="predicted"/>
<feature type="transmembrane region" description="Helical" evidence="1">
    <location>
        <begin position="153"/>
        <end position="169"/>
    </location>
</feature>
<evidence type="ECO:0000313" key="3">
    <source>
        <dbReference type="Proteomes" id="UP001219605"/>
    </source>
</evidence>
<evidence type="ECO:0008006" key="4">
    <source>
        <dbReference type="Google" id="ProtNLM"/>
    </source>
</evidence>
<dbReference type="EMBL" id="CP118615">
    <property type="protein sequence ID" value="WDZ83042.1"/>
    <property type="molecule type" value="Genomic_DNA"/>
</dbReference>
<feature type="transmembrane region" description="Helical" evidence="1">
    <location>
        <begin position="175"/>
        <end position="192"/>
    </location>
</feature>
<protein>
    <recommendedName>
        <fullName evidence="4">LexA-binding, inner membrane-associated hydrolase</fullName>
    </recommendedName>
</protein>
<dbReference type="Proteomes" id="UP001219605">
    <property type="component" value="Chromosome"/>
</dbReference>